<dbReference type="SUPFAM" id="SSF57667">
    <property type="entry name" value="beta-beta-alpha zinc fingers"/>
    <property type="match status" value="1"/>
</dbReference>
<gene>
    <name evidence="13" type="primary">LOC106462957</name>
</gene>
<evidence type="ECO:0000313" key="12">
    <source>
        <dbReference type="Proteomes" id="UP000694941"/>
    </source>
</evidence>
<dbReference type="InterPro" id="IPR051565">
    <property type="entry name" value="Sal_C2H2-zinc-finger"/>
</dbReference>
<keyword evidence="8" id="KW-0539">Nucleus</keyword>
<evidence type="ECO:0000313" key="13">
    <source>
        <dbReference type="RefSeq" id="XP_022246061.1"/>
    </source>
</evidence>
<accession>A0ABM1SR05</accession>
<evidence type="ECO:0000256" key="8">
    <source>
        <dbReference type="ARBA" id="ARBA00023242"/>
    </source>
</evidence>
<evidence type="ECO:0000256" key="2">
    <source>
        <dbReference type="ARBA" id="ARBA00022723"/>
    </source>
</evidence>
<keyword evidence="5" id="KW-0862">Zinc</keyword>
<sequence length="423" mass="48778">MTRKKQAHPRHIELDEDIIEILHNGDSSGDDRDEHVCGNCQSGFMELEDFLTHKKTCVTKRLMATLEDWKRDSFLEPCVKSWPRDRWGDMDEVDSLVQPLSTTKFLYSDSPTRCNSYQKMITKSRDRSSSFLRNNLPHFLDSMQQTPSSDSFLNVLKDVQATRPQKISYSTKGQCEQLEALQSVLNSLQQQQFLQLQVIRELQVQISGKKMPRERSPERSLTAIQQSKEPVISVPHNETPPQNHELGVCFEPHTPAVTHQRRDFVVSKEPNTLELLQRHTEEALQNTMSGGHFFYKGTVIENDIKRLESGNETSVSEEEGKVSQKSTLSRHQCRYCRKIFGSDSGLQIHIRSHTGERPFKCNICGNRFSTKGNLKVHFQRHKFKYPDIEMNPNPVPEHLDKVFPSLEPRISLTESMQRTKNDG</sequence>
<dbReference type="Pfam" id="PF00096">
    <property type="entry name" value="zf-C2H2"/>
    <property type="match status" value="2"/>
</dbReference>
<dbReference type="PROSITE" id="PS50157">
    <property type="entry name" value="ZINC_FINGER_C2H2_2"/>
    <property type="match status" value="2"/>
</dbReference>
<keyword evidence="12" id="KW-1185">Reference proteome</keyword>
<keyword evidence="4 10" id="KW-0863">Zinc-finger</keyword>
<name>A0ABM1SR05_LIMPO</name>
<evidence type="ECO:0000256" key="3">
    <source>
        <dbReference type="ARBA" id="ARBA00022737"/>
    </source>
</evidence>
<feature type="domain" description="C2H2-type" evidence="11">
    <location>
        <begin position="359"/>
        <end position="386"/>
    </location>
</feature>
<evidence type="ECO:0000256" key="1">
    <source>
        <dbReference type="ARBA" id="ARBA00004123"/>
    </source>
</evidence>
<evidence type="ECO:0000256" key="4">
    <source>
        <dbReference type="ARBA" id="ARBA00022771"/>
    </source>
</evidence>
<dbReference type="Proteomes" id="UP000694941">
    <property type="component" value="Unplaced"/>
</dbReference>
<reference evidence="13" key="1">
    <citation type="submission" date="2025-08" db="UniProtKB">
        <authorList>
            <consortium name="RefSeq"/>
        </authorList>
    </citation>
    <scope>IDENTIFICATION</scope>
    <source>
        <tissue evidence="13">Muscle</tissue>
    </source>
</reference>
<evidence type="ECO:0000256" key="5">
    <source>
        <dbReference type="ARBA" id="ARBA00022833"/>
    </source>
</evidence>
<dbReference type="Gene3D" id="3.30.160.60">
    <property type="entry name" value="Classic Zinc Finger"/>
    <property type="match status" value="2"/>
</dbReference>
<dbReference type="InterPro" id="IPR036236">
    <property type="entry name" value="Znf_C2H2_sf"/>
</dbReference>
<evidence type="ECO:0000256" key="7">
    <source>
        <dbReference type="ARBA" id="ARBA00023163"/>
    </source>
</evidence>
<organism evidence="12 13">
    <name type="scientific">Limulus polyphemus</name>
    <name type="common">Atlantic horseshoe crab</name>
    <dbReference type="NCBI Taxonomy" id="6850"/>
    <lineage>
        <taxon>Eukaryota</taxon>
        <taxon>Metazoa</taxon>
        <taxon>Ecdysozoa</taxon>
        <taxon>Arthropoda</taxon>
        <taxon>Chelicerata</taxon>
        <taxon>Merostomata</taxon>
        <taxon>Xiphosura</taxon>
        <taxon>Limulidae</taxon>
        <taxon>Limulus</taxon>
    </lineage>
</organism>
<dbReference type="PANTHER" id="PTHR23233:SF84">
    <property type="entry name" value="FI23031P1"/>
    <property type="match status" value="1"/>
</dbReference>
<dbReference type="InterPro" id="IPR013087">
    <property type="entry name" value="Znf_C2H2_type"/>
</dbReference>
<dbReference type="PANTHER" id="PTHR23233">
    <property type="entry name" value="SAL-LIKE PROTEIN"/>
    <property type="match status" value="1"/>
</dbReference>
<dbReference type="PROSITE" id="PS00028">
    <property type="entry name" value="ZINC_FINGER_C2H2_1"/>
    <property type="match status" value="2"/>
</dbReference>
<proteinExistence type="inferred from homology"/>
<comment type="similarity">
    <text evidence="9">Belongs to the sal C2H2-type zinc-finger protein family.</text>
</comment>
<feature type="domain" description="C2H2-type" evidence="11">
    <location>
        <begin position="331"/>
        <end position="358"/>
    </location>
</feature>
<keyword evidence="7" id="KW-0804">Transcription</keyword>
<keyword evidence="3" id="KW-0677">Repeat</keyword>
<evidence type="ECO:0000256" key="6">
    <source>
        <dbReference type="ARBA" id="ARBA00023015"/>
    </source>
</evidence>
<evidence type="ECO:0000256" key="9">
    <source>
        <dbReference type="ARBA" id="ARBA00038474"/>
    </source>
</evidence>
<keyword evidence="2" id="KW-0479">Metal-binding</keyword>
<dbReference type="GeneID" id="106462957"/>
<dbReference type="RefSeq" id="XP_022246061.1">
    <property type="nucleotide sequence ID" value="XM_022390353.1"/>
</dbReference>
<evidence type="ECO:0000256" key="10">
    <source>
        <dbReference type="PROSITE-ProRule" id="PRU00042"/>
    </source>
</evidence>
<evidence type="ECO:0000259" key="11">
    <source>
        <dbReference type="PROSITE" id="PS50157"/>
    </source>
</evidence>
<keyword evidence="6" id="KW-0805">Transcription regulation</keyword>
<protein>
    <submittedName>
        <fullName evidence="13">Sal-like protein 4</fullName>
    </submittedName>
</protein>
<dbReference type="SMART" id="SM00355">
    <property type="entry name" value="ZnF_C2H2"/>
    <property type="match status" value="2"/>
</dbReference>
<comment type="subcellular location">
    <subcellularLocation>
        <location evidence="1">Nucleus</location>
    </subcellularLocation>
</comment>